<dbReference type="AlphaFoldDB" id="R1IW72"/>
<reference evidence="1 2" key="1">
    <citation type="journal article" date="2014" name="PLoS ONE">
        <title>Grimontia indica AK16(T), sp. nov., Isolated from a Seawater Sample Reports the Presence of Pathogenic Genes Similar to Vibrio Genus.</title>
        <authorList>
            <person name="Singh A."/>
            <person name="Vaidya B."/>
            <person name="Khatri I."/>
            <person name="Srinivas T.N."/>
            <person name="Subramanian S."/>
            <person name="Korpole S."/>
            <person name="Pinnaka A.K."/>
        </authorList>
    </citation>
    <scope>NUCLEOTIDE SEQUENCE [LARGE SCALE GENOMIC DNA]</scope>
    <source>
        <strain evidence="1 2">AK16</strain>
    </source>
</reference>
<evidence type="ECO:0000313" key="2">
    <source>
        <dbReference type="Proteomes" id="UP000011223"/>
    </source>
</evidence>
<accession>R1IW72</accession>
<proteinExistence type="predicted"/>
<dbReference type="Proteomes" id="UP000011223">
    <property type="component" value="Unassembled WGS sequence"/>
</dbReference>
<comment type="caution">
    <text evidence="1">The sequence shown here is derived from an EMBL/GenBank/DDBJ whole genome shotgun (WGS) entry which is preliminary data.</text>
</comment>
<keyword evidence="2" id="KW-1185">Reference proteome</keyword>
<protein>
    <submittedName>
        <fullName evidence="1">Uncharacterized protein</fullName>
    </submittedName>
</protein>
<organism evidence="1 2">
    <name type="scientific">Grimontia indica</name>
    <dbReference type="NCBI Taxonomy" id="1056512"/>
    <lineage>
        <taxon>Bacteria</taxon>
        <taxon>Pseudomonadati</taxon>
        <taxon>Pseudomonadota</taxon>
        <taxon>Gammaproteobacteria</taxon>
        <taxon>Vibrionales</taxon>
        <taxon>Vibrionaceae</taxon>
        <taxon>Grimontia</taxon>
    </lineage>
</organism>
<sequence length="45" mass="5472">MSIAKPLLVKEKRQERRLMFWFIPKALQQAVENEFLLPEYMADYV</sequence>
<dbReference type="EMBL" id="ANFM02000018">
    <property type="protein sequence ID" value="EOD79510.1"/>
    <property type="molecule type" value="Genomic_DNA"/>
</dbReference>
<evidence type="ECO:0000313" key="1">
    <source>
        <dbReference type="EMBL" id="EOD79510.1"/>
    </source>
</evidence>
<gene>
    <name evidence="1" type="ORF">D515_01304</name>
</gene>
<name>R1IW72_9GAMM</name>